<feature type="region of interest" description="Disordered" evidence="1">
    <location>
        <begin position="291"/>
        <end position="315"/>
    </location>
</feature>
<dbReference type="PANTHER" id="PTHR42815:SF2">
    <property type="entry name" value="FAD-BINDING, PUTATIVE (AFU_ORTHOLOGUE AFUA_6G07600)-RELATED"/>
    <property type="match status" value="1"/>
</dbReference>
<sequence>MRTDDPFHADERALQELMGVREQARQRGATSIRPFMPEQHQRFFESLPLAFVATLDHFGHPQADALAGRPGMLRAVTPALLAVHDMSKEHVLLSLRPGVPMGLLGIDFTNGRRNRANGVIERDDGNGLVLRITHSFGNCPRHIHVRRPDPVAATSAATLDPRTLVEGAATFFIASRSAELDPSRGGGVDISHRGGAPGFVRWADADTVVFDDVAGNNFFNTLGNIVSDPRVGLLFVDFDNGRQLRISGEAALVAPSASRPVQVRVRVLHTTLISEIPELRWPLVAPASPCSSCAAGESSPEALPPVPHPSTQEST</sequence>
<dbReference type="Proteomes" id="UP001139353">
    <property type="component" value="Unassembled WGS sequence"/>
</dbReference>
<protein>
    <submittedName>
        <fullName evidence="3">Pyridoxamine 5'-phosphate oxidase family protein</fullName>
    </submittedName>
</protein>
<organism evidence="3 4">
    <name type="scientific">Scleromatobacter humisilvae</name>
    <dbReference type="NCBI Taxonomy" id="2897159"/>
    <lineage>
        <taxon>Bacteria</taxon>
        <taxon>Pseudomonadati</taxon>
        <taxon>Pseudomonadota</taxon>
        <taxon>Betaproteobacteria</taxon>
        <taxon>Burkholderiales</taxon>
        <taxon>Sphaerotilaceae</taxon>
        <taxon>Scleromatobacter</taxon>
    </lineage>
</organism>
<dbReference type="EMBL" id="JAJLJH010000014">
    <property type="protein sequence ID" value="MCK9689400.1"/>
    <property type="molecule type" value="Genomic_DNA"/>
</dbReference>
<dbReference type="InterPro" id="IPR012349">
    <property type="entry name" value="Split_barrel_FMN-bd"/>
</dbReference>
<dbReference type="SUPFAM" id="SSF50475">
    <property type="entry name" value="FMN-binding split barrel"/>
    <property type="match status" value="1"/>
</dbReference>
<evidence type="ECO:0000256" key="1">
    <source>
        <dbReference type="SAM" id="MobiDB-lite"/>
    </source>
</evidence>
<evidence type="ECO:0000259" key="2">
    <source>
        <dbReference type="Pfam" id="PF01243"/>
    </source>
</evidence>
<evidence type="ECO:0000313" key="4">
    <source>
        <dbReference type="Proteomes" id="UP001139353"/>
    </source>
</evidence>
<reference evidence="3" key="1">
    <citation type="submission" date="2021-11" db="EMBL/GenBank/DDBJ databases">
        <title>BS-T2-15 a new species belonging to the Comamonadaceae family isolated from the soil of a French oak forest.</title>
        <authorList>
            <person name="Mieszkin S."/>
            <person name="Alain K."/>
        </authorList>
    </citation>
    <scope>NUCLEOTIDE SEQUENCE</scope>
    <source>
        <strain evidence="3">BS-T2-15</strain>
    </source>
</reference>
<dbReference type="AlphaFoldDB" id="A0A9X1YPK0"/>
<dbReference type="Pfam" id="PF01243">
    <property type="entry name" value="PNPOx_N"/>
    <property type="match status" value="1"/>
</dbReference>
<dbReference type="PANTHER" id="PTHR42815">
    <property type="entry name" value="FAD-BINDING, PUTATIVE (AFU_ORTHOLOGUE AFUA_6G07600)-RELATED"/>
    <property type="match status" value="1"/>
</dbReference>
<accession>A0A9X1YPK0</accession>
<proteinExistence type="predicted"/>
<feature type="domain" description="Pyridoxamine 5'-phosphate oxidase N-terminal" evidence="2">
    <location>
        <begin position="163"/>
        <end position="258"/>
    </location>
</feature>
<comment type="caution">
    <text evidence="3">The sequence shown here is derived from an EMBL/GenBank/DDBJ whole genome shotgun (WGS) entry which is preliminary data.</text>
</comment>
<keyword evidence="4" id="KW-1185">Reference proteome</keyword>
<evidence type="ECO:0000313" key="3">
    <source>
        <dbReference type="EMBL" id="MCK9689400.1"/>
    </source>
</evidence>
<gene>
    <name evidence="3" type="ORF">LPC04_27090</name>
</gene>
<dbReference type="Gene3D" id="2.30.110.10">
    <property type="entry name" value="Electron Transport, Fmn-binding Protein, Chain A"/>
    <property type="match status" value="1"/>
</dbReference>
<dbReference type="InterPro" id="IPR011576">
    <property type="entry name" value="Pyridox_Oxase_N"/>
</dbReference>
<feature type="compositionally biased region" description="Low complexity" evidence="1">
    <location>
        <begin position="291"/>
        <end position="301"/>
    </location>
</feature>
<dbReference type="RefSeq" id="WP_275685449.1">
    <property type="nucleotide sequence ID" value="NZ_JAJLJH010000014.1"/>
</dbReference>
<name>A0A9X1YPK0_9BURK</name>